<dbReference type="EMBL" id="CM035416">
    <property type="protein sequence ID" value="KAH7425339.1"/>
    <property type="molecule type" value="Genomic_DNA"/>
</dbReference>
<dbReference type="OMA" id="SEWINFI"/>
<evidence type="ECO:0000313" key="3">
    <source>
        <dbReference type="Proteomes" id="UP000825935"/>
    </source>
</evidence>
<keyword evidence="1" id="KW-0472">Membrane</keyword>
<protein>
    <recommendedName>
        <fullName evidence="4">CASP-like protein</fullName>
    </recommendedName>
</protein>
<reference evidence="2" key="1">
    <citation type="submission" date="2021-08" db="EMBL/GenBank/DDBJ databases">
        <title>WGS assembly of Ceratopteris richardii.</title>
        <authorList>
            <person name="Marchant D.B."/>
            <person name="Chen G."/>
            <person name="Jenkins J."/>
            <person name="Shu S."/>
            <person name="Leebens-Mack J."/>
            <person name="Grimwood J."/>
            <person name="Schmutz J."/>
            <person name="Soltis P."/>
            <person name="Soltis D."/>
            <person name="Chen Z.-H."/>
        </authorList>
    </citation>
    <scope>NUCLEOTIDE SEQUENCE</scope>
    <source>
        <strain evidence="2">Whitten #5841</strain>
        <tissue evidence="2">Leaf</tissue>
    </source>
</reference>
<gene>
    <name evidence="2" type="ORF">KP509_11G050000</name>
</gene>
<dbReference type="PANTHER" id="PTHR33573">
    <property type="entry name" value="CASP-LIKE PROTEIN 4A4"/>
    <property type="match status" value="1"/>
</dbReference>
<proteinExistence type="predicted"/>
<keyword evidence="3" id="KW-1185">Reference proteome</keyword>
<accession>A0A8T2TXX4</accession>
<keyword evidence="1" id="KW-1133">Transmembrane helix</keyword>
<keyword evidence="1" id="KW-0812">Transmembrane</keyword>
<dbReference type="EMBL" id="CM035416">
    <property type="protein sequence ID" value="KAH7425338.1"/>
    <property type="molecule type" value="Genomic_DNA"/>
</dbReference>
<comment type="caution">
    <text evidence="2">The sequence shown here is derived from an EMBL/GenBank/DDBJ whole genome shotgun (WGS) entry which is preliminary data.</text>
</comment>
<dbReference type="Proteomes" id="UP000825935">
    <property type="component" value="Chromosome 11"/>
</dbReference>
<feature type="transmembrane region" description="Helical" evidence="1">
    <location>
        <begin position="87"/>
        <end position="115"/>
    </location>
</feature>
<evidence type="ECO:0000313" key="2">
    <source>
        <dbReference type="EMBL" id="KAH7425339.1"/>
    </source>
</evidence>
<name>A0A8T2TXX4_CERRI</name>
<dbReference type="AlphaFoldDB" id="A0A8T2TXX4"/>
<feature type="transmembrane region" description="Helical" evidence="1">
    <location>
        <begin position="127"/>
        <end position="150"/>
    </location>
</feature>
<sequence>METQSQIGGMIGVKRPRVLELVLYISVAVLSVISLSLIASIQDFQTVAAASYLVACTVLPFLYTVVQVVFVSCSLGGCGPSCIASGFYIRFSCIADLVACFFLISGASAVLGFVTAVNNGGSGIAQATAGACLALLAFIAMVALATLSVFRSLL</sequence>
<evidence type="ECO:0008006" key="4">
    <source>
        <dbReference type="Google" id="ProtNLM"/>
    </source>
</evidence>
<feature type="transmembrane region" description="Helical" evidence="1">
    <location>
        <begin position="47"/>
        <end position="75"/>
    </location>
</feature>
<feature type="transmembrane region" description="Helical" evidence="1">
    <location>
        <begin position="21"/>
        <end position="41"/>
    </location>
</feature>
<dbReference type="PANTHER" id="PTHR33573:SF50">
    <property type="entry name" value="CASP-LIKE PROTEIN 4A3"/>
    <property type="match status" value="1"/>
</dbReference>
<evidence type="ECO:0000256" key="1">
    <source>
        <dbReference type="SAM" id="Phobius"/>
    </source>
</evidence>
<organism evidence="2 3">
    <name type="scientific">Ceratopteris richardii</name>
    <name type="common">Triangle waterfern</name>
    <dbReference type="NCBI Taxonomy" id="49495"/>
    <lineage>
        <taxon>Eukaryota</taxon>
        <taxon>Viridiplantae</taxon>
        <taxon>Streptophyta</taxon>
        <taxon>Embryophyta</taxon>
        <taxon>Tracheophyta</taxon>
        <taxon>Polypodiopsida</taxon>
        <taxon>Polypodiidae</taxon>
        <taxon>Polypodiales</taxon>
        <taxon>Pteridineae</taxon>
        <taxon>Pteridaceae</taxon>
        <taxon>Parkerioideae</taxon>
        <taxon>Ceratopteris</taxon>
    </lineage>
</organism>